<name>A0A7X0IIJ2_9ACTN</name>
<evidence type="ECO:0000313" key="2">
    <source>
        <dbReference type="EMBL" id="MBB6475837.1"/>
    </source>
</evidence>
<feature type="domain" description="Novel STAND NTPase 1" evidence="1">
    <location>
        <begin position="7"/>
        <end position="236"/>
    </location>
</feature>
<evidence type="ECO:0000259" key="1">
    <source>
        <dbReference type="Pfam" id="PF20703"/>
    </source>
</evidence>
<dbReference type="SUPFAM" id="SSF48452">
    <property type="entry name" value="TPR-like"/>
    <property type="match status" value="1"/>
</dbReference>
<proteinExistence type="predicted"/>
<sequence>MTPPIAPYVGLRPYQEADHDLFFGRDREARELAIMWQATGLTVLYGASGSGKTSLLQAGVVPRIETTRADLLPLTRVRPYRTAQGNPYVLGLLSGLAPEQPMEALAGWTISEFLKARPERRDRYGDPMPVLIAIDQAEEFLVVPPHHENDRDAFLGELAKAVAENDGLHLLLALREEHLANVLPHERSLGPGSRSRFHLPPLTRTAALDAVTRPLERTTRFFAPGAAELLIDDLRSATFVNDEGTISRVETKTVEPVQVQVVCSALWSSLEPDLREISVEHVRLRVDVDRFLVGFCRRMLEQVATEFERTPGEIRHWLRSSFITEHGTRNSVYQGLHETAGMPNEIAAALESRHILRGEYRLGIRWYELQHDRLISAIRTIAPPAEILEDARQALARADFETARRLADEAVRGTVLGDARVEGEAHLIQGEVAVAHKDFAAARSDFEQAAEAFAGLQQFDKVADALVADGRTCMAQGDYRRGMDQLTSALNWMPNHPMAHLALGQALWRSGQPGAALALLNGAVALSKGPAPDALELRGQILADLGRSGEALRDLNRVRHHQQPGTLAARGLALAADGRLDAAEQEVLDALAVGADSGPVLVRSARVYAYLGRRARAEELARRALRAVNPALPPHLRTLAGELARSSA</sequence>
<reference evidence="2 3" key="1">
    <citation type="submission" date="2020-08" db="EMBL/GenBank/DDBJ databases">
        <title>Sequencing the genomes of 1000 actinobacteria strains.</title>
        <authorList>
            <person name="Klenk H.-P."/>
        </authorList>
    </citation>
    <scope>NUCLEOTIDE SEQUENCE [LARGE SCALE GENOMIC DNA]</scope>
    <source>
        <strain evidence="2 3">DSM 44936</strain>
    </source>
</reference>
<gene>
    <name evidence="2" type="ORF">BJ992_005268</name>
</gene>
<dbReference type="InterPro" id="IPR011990">
    <property type="entry name" value="TPR-like_helical_dom_sf"/>
</dbReference>
<dbReference type="Proteomes" id="UP000555564">
    <property type="component" value="Unassembled WGS sequence"/>
</dbReference>
<dbReference type="Pfam" id="PF20703">
    <property type="entry name" value="nSTAND1"/>
    <property type="match status" value="1"/>
</dbReference>
<dbReference type="SMART" id="SM00028">
    <property type="entry name" value="TPR"/>
    <property type="match status" value="4"/>
</dbReference>
<evidence type="ECO:0000313" key="3">
    <source>
        <dbReference type="Proteomes" id="UP000555564"/>
    </source>
</evidence>
<dbReference type="RefSeq" id="WP_184985457.1">
    <property type="nucleotide sequence ID" value="NZ_BAAALO010000019.1"/>
</dbReference>
<organism evidence="2 3">
    <name type="scientific">Sphaerisporangium rubeum</name>
    <dbReference type="NCBI Taxonomy" id="321317"/>
    <lineage>
        <taxon>Bacteria</taxon>
        <taxon>Bacillati</taxon>
        <taxon>Actinomycetota</taxon>
        <taxon>Actinomycetes</taxon>
        <taxon>Streptosporangiales</taxon>
        <taxon>Streptosporangiaceae</taxon>
        <taxon>Sphaerisporangium</taxon>
    </lineage>
</organism>
<protein>
    <submittedName>
        <fullName evidence="2">Tetratricopeptide (TPR) repeat protein</fullName>
    </submittedName>
</protein>
<dbReference type="InterPro" id="IPR027417">
    <property type="entry name" value="P-loop_NTPase"/>
</dbReference>
<dbReference type="SUPFAM" id="SSF52540">
    <property type="entry name" value="P-loop containing nucleoside triphosphate hydrolases"/>
    <property type="match status" value="1"/>
</dbReference>
<comment type="caution">
    <text evidence="2">The sequence shown here is derived from an EMBL/GenBank/DDBJ whole genome shotgun (WGS) entry which is preliminary data.</text>
</comment>
<dbReference type="InterPro" id="IPR049052">
    <property type="entry name" value="nSTAND1"/>
</dbReference>
<keyword evidence="3" id="KW-1185">Reference proteome</keyword>
<dbReference type="InterPro" id="IPR019734">
    <property type="entry name" value="TPR_rpt"/>
</dbReference>
<dbReference type="Gene3D" id="1.25.40.10">
    <property type="entry name" value="Tetratricopeptide repeat domain"/>
    <property type="match status" value="1"/>
</dbReference>
<accession>A0A7X0IIJ2</accession>
<dbReference type="EMBL" id="JACHIU010000001">
    <property type="protein sequence ID" value="MBB6475837.1"/>
    <property type="molecule type" value="Genomic_DNA"/>
</dbReference>
<dbReference type="Pfam" id="PF14559">
    <property type="entry name" value="TPR_19"/>
    <property type="match status" value="1"/>
</dbReference>
<dbReference type="AlphaFoldDB" id="A0A7X0IIJ2"/>